<dbReference type="AlphaFoldDB" id="S5DMA1"/>
<evidence type="ECO:0000256" key="1">
    <source>
        <dbReference type="ARBA" id="ARBA00004141"/>
    </source>
</evidence>
<dbReference type="CDD" id="cd05379">
    <property type="entry name" value="CAP_bacterial"/>
    <property type="match status" value="1"/>
</dbReference>
<proteinExistence type="predicted"/>
<keyword evidence="3 5" id="KW-1133">Transmembrane helix</keyword>
<feature type="transmembrane region" description="Helical" evidence="5">
    <location>
        <begin position="42"/>
        <end position="59"/>
    </location>
</feature>
<feature type="domain" description="SCP" evidence="6">
    <location>
        <begin position="227"/>
        <end position="333"/>
    </location>
</feature>
<dbReference type="PANTHER" id="PTHR31157">
    <property type="entry name" value="SCP DOMAIN-CONTAINING PROTEIN"/>
    <property type="match status" value="1"/>
</dbReference>
<name>S5DMA1_9ACTN</name>
<dbReference type="GO" id="GO:0009403">
    <property type="term" value="P:toxin biosynthetic process"/>
    <property type="evidence" value="ECO:0007669"/>
    <property type="project" value="InterPro"/>
</dbReference>
<dbReference type="EMBL" id="KC811149">
    <property type="protein sequence ID" value="AGQ20046.1"/>
    <property type="molecule type" value="Genomic_DNA"/>
</dbReference>
<dbReference type="SUPFAM" id="SSF55797">
    <property type="entry name" value="PR-1-like"/>
    <property type="match status" value="1"/>
</dbReference>
<accession>S5DMA1</accession>
<dbReference type="Pfam" id="PF00188">
    <property type="entry name" value="CAP"/>
    <property type="match status" value="1"/>
</dbReference>
<dbReference type="GO" id="GO:0016020">
    <property type="term" value="C:membrane"/>
    <property type="evidence" value="ECO:0007669"/>
    <property type="project" value="UniProtKB-SubCell"/>
</dbReference>
<dbReference type="Gene3D" id="3.40.33.10">
    <property type="entry name" value="CAP"/>
    <property type="match status" value="1"/>
</dbReference>
<dbReference type="InterPro" id="IPR003825">
    <property type="entry name" value="Colicin-V_CvpA"/>
</dbReference>
<keyword evidence="4 5" id="KW-0472">Membrane</keyword>
<evidence type="ECO:0000256" key="5">
    <source>
        <dbReference type="SAM" id="Phobius"/>
    </source>
</evidence>
<organism evidence="7">
    <name type="scientific">Candidatus Actinomarina minuta</name>
    <dbReference type="NCBI Taxonomy" id="1389454"/>
    <lineage>
        <taxon>Bacteria</taxon>
        <taxon>Bacillati</taxon>
        <taxon>Actinomycetota</taxon>
        <taxon>Actinomycetes</taxon>
        <taxon>Candidatus Actinomarinidae</taxon>
        <taxon>Candidatus Actinomarinales</taxon>
        <taxon>Candidatus Actinomarineae</taxon>
        <taxon>Candidatus Actinomarinaceae</taxon>
        <taxon>Candidatus Actinomarina</taxon>
    </lineage>
</organism>
<protein>
    <submittedName>
        <fullName evidence="7">MedDCM-OCT-S45-C49-cds26</fullName>
    </submittedName>
</protein>
<feature type="transmembrane region" description="Helical" evidence="5">
    <location>
        <begin position="79"/>
        <end position="101"/>
    </location>
</feature>
<evidence type="ECO:0000313" key="7">
    <source>
        <dbReference type="EMBL" id="AGQ20046.1"/>
    </source>
</evidence>
<keyword evidence="2 5" id="KW-0812">Transmembrane</keyword>
<evidence type="ECO:0000259" key="6">
    <source>
        <dbReference type="Pfam" id="PF00188"/>
    </source>
</evidence>
<reference evidence="7" key="1">
    <citation type="journal article" date="2013" name="Sci. Rep.">
        <title>Metagenomics uncovers a new group of low GC and ultra-small marine Actinobacteria.</title>
        <authorList>
            <person name="Ghai R."/>
            <person name="Mizuno C.M."/>
            <person name="Picazo A."/>
            <person name="Camacho A."/>
            <person name="Rodriguez-Valera F."/>
        </authorList>
    </citation>
    <scope>NUCLEOTIDE SEQUENCE</scope>
</reference>
<dbReference type="Pfam" id="PF02674">
    <property type="entry name" value="Colicin_V"/>
    <property type="match status" value="1"/>
</dbReference>
<feature type="transmembrane region" description="Helical" evidence="5">
    <location>
        <begin position="113"/>
        <end position="131"/>
    </location>
</feature>
<dbReference type="PANTHER" id="PTHR31157:SF1">
    <property type="entry name" value="SCP DOMAIN-CONTAINING PROTEIN"/>
    <property type="match status" value="1"/>
</dbReference>
<comment type="subcellular location">
    <subcellularLocation>
        <location evidence="1">Membrane</location>
        <topology evidence="1">Multi-pass membrane protein</topology>
    </subcellularLocation>
</comment>
<evidence type="ECO:0000256" key="4">
    <source>
        <dbReference type="ARBA" id="ARBA00023136"/>
    </source>
</evidence>
<evidence type="ECO:0000256" key="3">
    <source>
        <dbReference type="ARBA" id="ARBA00022989"/>
    </source>
</evidence>
<feature type="transmembrane region" description="Helical" evidence="5">
    <location>
        <begin position="17"/>
        <end position="35"/>
    </location>
</feature>
<sequence length="337" mass="38029">MNNLITNLLIELRSIEYIELFIYLFTIFFLIYGWRKGFLLQLFYLVTLLLAISLSFRYSYQLGSYISSWFNSNIQLSEIFGGVLIFISILTIASFFQNFIVNNQKQRDIGNKLLGSLVSILVSNLILTLIFTTTSLMTLPKFLETTLEESSLISLYTNTEGTPQQALELVTGTDLIKVVSRIKDLTGKPSVVVSEQGCIEIPSYALSNLSNKEEFSQELYNFILVERNNENLISLELSNTLSEVAQDYAYEMYTEGFWCHKNPNNGDLVGDRLSKKGFPYINIGENLALSSSVRSGHNSLMNSESHRNTILDNEFKRMGIGVVSGPLGLIIVQIFSS</sequence>
<evidence type="ECO:0000256" key="2">
    <source>
        <dbReference type="ARBA" id="ARBA00022692"/>
    </source>
</evidence>
<dbReference type="InterPro" id="IPR035940">
    <property type="entry name" value="CAP_sf"/>
</dbReference>
<dbReference type="InterPro" id="IPR014044">
    <property type="entry name" value="CAP_dom"/>
</dbReference>